<sequence length="385" mass="41043">MNHELKILRRSLFLIYMPMVFILFGLPLRAEDLGASGVEIGILFSIFTIALLVLRPLVGIGLDRIGRRSFFIAAMVFYLLSNSLYAVGDTVNGLYFARAFHGIGFAILSITTETITADLTQQKNRAEAMGGNIASQSRGGMLGAFIGFSLVGFLPVYAWQYSFAFYGVVAGFAVVFAVRYIPETLPVGTKGKPKVKFKFPPRYYGLLAAIFLAAFASAIIQPYYLIYLRGRLGLELQALAAVFLPMGIAYAVFPGILGRWVSDLNRALVVSAGFVIAAILYASVPHIGSFIWLIGAFTGAAIGSVLVDLSKNAWLGDIADPEAAGRTFGMGALATGIGATLGPLAGGYIFDGIGKAYIFYAGAAVLLLAALTVSTYAIAGVTQKE</sequence>
<feature type="transmembrane region" description="Helical" evidence="5">
    <location>
        <begin position="12"/>
        <end position="28"/>
    </location>
</feature>
<dbReference type="InterPro" id="IPR011701">
    <property type="entry name" value="MFS"/>
</dbReference>
<dbReference type="PANTHER" id="PTHR23531:SF1">
    <property type="entry name" value="QUINOLENE RESISTANCE PROTEIN NORA"/>
    <property type="match status" value="1"/>
</dbReference>
<feature type="transmembrane region" description="Helical" evidence="5">
    <location>
        <begin position="99"/>
        <end position="119"/>
    </location>
</feature>
<feature type="transmembrane region" description="Helical" evidence="5">
    <location>
        <begin position="264"/>
        <end position="284"/>
    </location>
</feature>
<dbReference type="CDD" id="cd17325">
    <property type="entry name" value="MFS_MdtG_SLC18_like"/>
    <property type="match status" value="1"/>
</dbReference>
<dbReference type="GO" id="GO:0022857">
    <property type="term" value="F:transmembrane transporter activity"/>
    <property type="evidence" value="ECO:0007669"/>
    <property type="project" value="InterPro"/>
</dbReference>
<feature type="transmembrane region" description="Helical" evidence="5">
    <location>
        <begin position="70"/>
        <end position="87"/>
    </location>
</feature>
<feature type="domain" description="Major facilitator superfamily (MFS) profile" evidence="6">
    <location>
        <begin position="4"/>
        <end position="381"/>
    </location>
</feature>
<feature type="transmembrane region" description="Helical" evidence="5">
    <location>
        <begin position="40"/>
        <end position="58"/>
    </location>
</feature>
<feature type="transmembrane region" description="Helical" evidence="5">
    <location>
        <begin position="328"/>
        <end position="350"/>
    </location>
</feature>
<dbReference type="GO" id="GO:0016020">
    <property type="term" value="C:membrane"/>
    <property type="evidence" value="ECO:0007669"/>
    <property type="project" value="UniProtKB-SubCell"/>
</dbReference>
<comment type="subcellular location">
    <subcellularLocation>
        <location evidence="1">Membrane</location>
        <topology evidence="1">Multi-pass membrane protein</topology>
    </subcellularLocation>
</comment>
<gene>
    <name evidence="7" type="ORF">GCM10009069_29570</name>
</gene>
<keyword evidence="8" id="KW-1185">Reference proteome</keyword>
<evidence type="ECO:0000256" key="4">
    <source>
        <dbReference type="ARBA" id="ARBA00023136"/>
    </source>
</evidence>
<dbReference type="RefSeq" id="WP_189499663.1">
    <property type="nucleotide sequence ID" value="NZ_BMZH01000024.1"/>
</dbReference>
<evidence type="ECO:0000256" key="1">
    <source>
        <dbReference type="ARBA" id="ARBA00004141"/>
    </source>
</evidence>
<proteinExistence type="predicted"/>
<dbReference type="SUPFAM" id="SSF103473">
    <property type="entry name" value="MFS general substrate transporter"/>
    <property type="match status" value="1"/>
</dbReference>
<dbReference type="Pfam" id="PF07690">
    <property type="entry name" value="MFS_1"/>
    <property type="match status" value="1"/>
</dbReference>
<dbReference type="PROSITE" id="PS00216">
    <property type="entry name" value="SUGAR_TRANSPORT_1"/>
    <property type="match status" value="1"/>
</dbReference>
<feature type="transmembrane region" description="Helical" evidence="5">
    <location>
        <begin position="236"/>
        <end position="257"/>
    </location>
</feature>
<reference evidence="7" key="2">
    <citation type="submission" date="2020-09" db="EMBL/GenBank/DDBJ databases">
        <authorList>
            <person name="Sun Q."/>
            <person name="Kim S."/>
        </authorList>
    </citation>
    <scope>NUCLEOTIDE SEQUENCE</scope>
    <source>
        <strain evidence="7">KCTC 32513</strain>
    </source>
</reference>
<keyword evidence="3 5" id="KW-1133">Transmembrane helix</keyword>
<comment type="caution">
    <text evidence="7">The sequence shown here is derived from an EMBL/GenBank/DDBJ whole genome shotgun (WGS) entry which is preliminary data.</text>
</comment>
<evidence type="ECO:0000313" key="7">
    <source>
        <dbReference type="EMBL" id="GHB05140.1"/>
    </source>
</evidence>
<dbReference type="InterPro" id="IPR052714">
    <property type="entry name" value="MFS_Exporter"/>
</dbReference>
<feature type="transmembrane region" description="Helical" evidence="5">
    <location>
        <begin position="356"/>
        <end position="379"/>
    </location>
</feature>
<accession>A0A8J3CT38</accession>
<feature type="transmembrane region" description="Helical" evidence="5">
    <location>
        <begin position="140"/>
        <end position="157"/>
    </location>
</feature>
<dbReference type="InterPro" id="IPR036259">
    <property type="entry name" value="MFS_trans_sf"/>
</dbReference>
<evidence type="ECO:0000256" key="3">
    <source>
        <dbReference type="ARBA" id="ARBA00022989"/>
    </source>
</evidence>
<dbReference type="PANTHER" id="PTHR23531">
    <property type="entry name" value="QUINOLENE RESISTANCE PROTEIN NORA"/>
    <property type="match status" value="1"/>
</dbReference>
<reference evidence="7" key="1">
    <citation type="journal article" date="2014" name="Int. J. Syst. Evol. Microbiol.">
        <title>Complete genome sequence of Corynebacterium casei LMG S-19264T (=DSM 44701T), isolated from a smear-ripened cheese.</title>
        <authorList>
            <consortium name="US DOE Joint Genome Institute (JGI-PGF)"/>
            <person name="Walter F."/>
            <person name="Albersmeier A."/>
            <person name="Kalinowski J."/>
            <person name="Ruckert C."/>
        </authorList>
    </citation>
    <scope>NUCLEOTIDE SEQUENCE</scope>
    <source>
        <strain evidence="7">KCTC 32513</strain>
    </source>
</reference>
<evidence type="ECO:0000256" key="2">
    <source>
        <dbReference type="ARBA" id="ARBA00022692"/>
    </source>
</evidence>
<keyword evidence="2 5" id="KW-0812">Transmembrane</keyword>
<dbReference type="InterPro" id="IPR005829">
    <property type="entry name" value="Sugar_transporter_CS"/>
</dbReference>
<dbReference type="PROSITE" id="PS50850">
    <property type="entry name" value="MFS"/>
    <property type="match status" value="1"/>
</dbReference>
<evidence type="ECO:0000259" key="6">
    <source>
        <dbReference type="PROSITE" id="PS50850"/>
    </source>
</evidence>
<dbReference type="InterPro" id="IPR020846">
    <property type="entry name" value="MFS_dom"/>
</dbReference>
<dbReference type="Proteomes" id="UP000634004">
    <property type="component" value="Unassembled WGS sequence"/>
</dbReference>
<keyword evidence="4 5" id="KW-0472">Membrane</keyword>
<feature type="transmembrane region" description="Helical" evidence="5">
    <location>
        <begin position="163"/>
        <end position="182"/>
    </location>
</feature>
<organism evidence="7 8">
    <name type="scientific">Algimonas arctica</name>
    <dbReference type="NCBI Taxonomy" id="1479486"/>
    <lineage>
        <taxon>Bacteria</taxon>
        <taxon>Pseudomonadati</taxon>
        <taxon>Pseudomonadota</taxon>
        <taxon>Alphaproteobacteria</taxon>
        <taxon>Maricaulales</taxon>
        <taxon>Robiginitomaculaceae</taxon>
        <taxon>Algimonas</taxon>
    </lineage>
</organism>
<dbReference type="AlphaFoldDB" id="A0A8J3CT38"/>
<evidence type="ECO:0000313" key="8">
    <source>
        <dbReference type="Proteomes" id="UP000634004"/>
    </source>
</evidence>
<name>A0A8J3CT38_9PROT</name>
<feature type="transmembrane region" description="Helical" evidence="5">
    <location>
        <begin position="203"/>
        <end position="224"/>
    </location>
</feature>
<dbReference type="Gene3D" id="1.20.1250.20">
    <property type="entry name" value="MFS general substrate transporter like domains"/>
    <property type="match status" value="1"/>
</dbReference>
<evidence type="ECO:0000256" key="5">
    <source>
        <dbReference type="SAM" id="Phobius"/>
    </source>
</evidence>
<dbReference type="EMBL" id="BMZH01000024">
    <property type="protein sequence ID" value="GHB05140.1"/>
    <property type="molecule type" value="Genomic_DNA"/>
</dbReference>
<protein>
    <submittedName>
        <fullName evidence="7">Tetracycline resistance MFS efflux pump</fullName>
    </submittedName>
</protein>
<feature type="transmembrane region" description="Helical" evidence="5">
    <location>
        <begin position="290"/>
        <end position="307"/>
    </location>
</feature>